<organism evidence="1 2">
    <name type="scientific">Hyaloscypha variabilis (strain UAMH 11265 / GT02V1 / F)</name>
    <name type="common">Meliniomyces variabilis</name>
    <dbReference type="NCBI Taxonomy" id="1149755"/>
    <lineage>
        <taxon>Eukaryota</taxon>
        <taxon>Fungi</taxon>
        <taxon>Dikarya</taxon>
        <taxon>Ascomycota</taxon>
        <taxon>Pezizomycotina</taxon>
        <taxon>Leotiomycetes</taxon>
        <taxon>Helotiales</taxon>
        <taxon>Hyaloscyphaceae</taxon>
        <taxon>Hyaloscypha</taxon>
        <taxon>Hyaloscypha variabilis</taxon>
    </lineage>
</organism>
<sequence length="200" mass="22421">MVSSSKHSPLQNKHGAASQICENETHIHVIVCSCSSSALTKDLHFPGTRTHITSTPELPHLKDLIAQFLPYDSTNLDLPNQQNYLQLLSRGGLQAQDLVLRSKKYIRNPLRIFGLANRVRTYSSGLLNPQLWFNLFVVIAWLLIRRTLEIFGIHLPGLAMASQNRQVPPAKSNQVNASPESAREHDFVHLEAREIEAVMG</sequence>
<dbReference type="EMBL" id="KZ613951">
    <property type="protein sequence ID" value="PMD36003.1"/>
    <property type="molecule type" value="Genomic_DNA"/>
</dbReference>
<protein>
    <submittedName>
        <fullName evidence="1">Uncharacterized protein</fullName>
    </submittedName>
</protein>
<accession>A0A2J6RBW1</accession>
<proteinExistence type="predicted"/>
<evidence type="ECO:0000313" key="2">
    <source>
        <dbReference type="Proteomes" id="UP000235786"/>
    </source>
</evidence>
<keyword evidence="2" id="KW-1185">Reference proteome</keyword>
<dbReference type="OrthoDB" id="3532452at2759"/>
<name>A0A2J6RBW1_HYAVF</name>
<dbReference type="AlphaFoldDB" id="A0A2J6RBW1"/>
<dbReference type="Proteomes" id="UP000235786">
    <property type="component" value="Unassembled WGS sequence"/>
</dbReference>
<evidence type="ECO:0000313" key="1">
    <source>
        <dbReference type="EMBL" id="PMD36003.1"/>
    </source>
</evidence>
<gene>
    <name evidence="1" type="ORF">L207DRAFT_569393</name>
</gene>
<reference evidence="1 2" key="1">
    <citation type="submission" date="2016-04" db="EMBL/GenBank/DDBJ databases">
        <title>A degradative enzymes factory behind the ericoid mycorrhizal symbiosis.</title>
        <authorList>
            <consortium name="DOE Joint Genome Institute"/>
            <person name="Martino E."/>
            <person name="Morin E."/>
            <person name="Grelet G."/>
            <person name="Kuo A."/>
            <person name="Kohler A."/>
            <person name="Daghino S."/>
            <person name="Barry K."/>
            <person name="Choi C."/>
            <person name="Cichocki N."/>
            <person name="Clum A."/>
            <person name="Copeland A."/>
            <person name="Hainaut M."/>
            <person name="Haridas S."/>
            <person name="Labutti K."/>
            <person name="Lindquist E."/>
            <person name="Lipzen A."/>
            <person name="Khouja H.-R."/>
            <person name="Murat C."/>
            <person name="Ohm R."/>
            <person name="Olson A."/>
            <person name="Spatafora J."/>
            <person name="Veneault-Fourrey C."/>
            <person name="Henrissat B."/>
            <person name="Grigoriev I."/>
            <person name="Martin F."/>
            <person name="Perotto S."/>
        </authorList>
    </citation>
    <scope>NUCLEOTIDE SEQUENCE [LARGE SCALE GENOMIC DNA]</scope>
    <source>
        <strain evidence="1 2">F</strain>
    </source>
</reference>